<sequence>MYLAVADELRRAGAPMVEALPGEDNTYEHVRPAAGADAALSVHSPATRQILEEHWRRSYPSLQEVDPRQIVRVPLFACGQSYAMTALHGYALRRAERRYRLERTLTGAGGAEASGDGLRNYLEAVAPKEFEESMLTLEAQMATEALVEAHFGDLNGLKAALSQAMQDRGQAAMRDPNQELTKALDNNEVANTCIVCADLRRLVYEAASFGALLVEAEVRAQGLCDLTTATDGRLWNFGVPD</sequence>
<dbReference type="InterPro" id="IPR008479">
    <property type="entry name" value="DUF760"/>
</dbReference>
<gene>
    <name evidence="1" type="ORF">BRAN1462_LOCUS47946</name>
</gene>
<reference evidence="1" key="1">
    <citation type="submission" date="2021-01" db="EMBL/GenBank/DDBJ databases">
        <authorList>
            <person name="Corre E."/>
            <person name="Pelletier E."/>
            <person name="Niang G."/>
            <person name="Scheremetjew M."/>
            <person name="Finn R."/>
            <person name="Kale V."/>
            <person name="Holt S."/>
            <person name="Cochrane G."/>
            <person name="Meng A."/>
            <person name="Brown T."/>
            <person name="Cohen L."/>
        </authorList>
    </citation>
    <scope>NUCLEOTIDE SEQUENCE</scope>
    <source>
        <strain evidence="1">RCC3387</strain>
    </source>
</reference>
<name>A0A7S2PZP7_9DINO</name>
<organism evidence="1">
    <name type="scientific">Zooxanthella nutricula</name>
    <dbReference type="NCBI Taxonomy" id="1333877"/>
    <lineage>
        <taxon>Eukaryota</taxon>
        <taxon>Sar</taxon>
        <taxon>Alveolata</taxon>
        <taxon>Dinophyceae</taxon>
        <taxon>Peridiniales</taxon>
        <taxon>Peridiniales incertae sedis</taxon>
        <taxon>Zooxanthella</taxon>
    </lineage>
</organism>
<dbReference type="AlphaFoldDB" id="A0A7S2PZP7"/>
<dbReference type="Pfam" id="PF05542">
    <property type="entry name" value="DUF760"/>
    <property type="match status" value="1"/>
</dbReference>
<protein>
    <submittedName>
        <fullName evidence="1">Uncharacterized protein</fullName>
    </submittedName>
</protein>
<proteinExistence type="predicted"/>
<evidence type="ECO:0000313" key="1">
    <source>
        <dbReference type="EMBL" id="CAD9626543.1"/>
    </source>
</evidence>
<accession>A0A7S2PZP7</accession>
<dbReference type="EMBL" id="HBGW01075376">
    <property type="protein sequence ID" value="CAD9626543.1"/>
    <property type="molecule type" value="Transcribed_RNA"/>
</dbReference>